<dbReference type="PANTHER" id="PTHR11069:SF23">
    <property type="entry name" value="LYSOSOMAL ACID GLUCOSYLCERAMIDASE"/>
    <property type="match status" value="1"/>
</dbReference>
<dbReference type="EMBL" id="SKBQ01000014">
    <property type="protein sequence ID" value="TPX17104.1"/>
    <property type="molecule type" value="Genomic_DNA"/>
</dbReference>
<name>A0A507BEC0_9PEZI</name>
<dbReference type="InterPro" id="IPR017853">
    <property type="entry name" value="GH"/>
</dbReference>
<reference evidence="7 8" key="1">
    <citation type="submission" date="2019-06" db="EMBL/GenBank/DDBJ databases">
        <title>Draft genome sequence of the filamentous fungus Phialemoniopsis curvata isolated from diesel fuel.</title>
        <authorList>
            <person name="Varaljay V.A."/>
            <person name="Lyon W.J."/>
            <person name="Crouch A.L."/>
            <person name="Drake C.E."/>
            <person name="Hollomon J.M."/>
            <person name="Nadeau L.J."/>
            <person name="Nunn H.S."/>
            <person name="Stevenson B.S."/>
            <person name="Bojanowski C.L."/>
            <person name="Crookes-Goodson W.J."/>
        </authorList>
    </citation>
    <scope>NUCLEOTIDE SEQUENCE [LARGE SCALE GENOMIC DNA]</scope>
    <source>
        <strain evidence="7 8">D216</strain>
    </source>
</reference>
<keyword evidence="3" id="KW-0378">Hydrolase</keyword>
<comment type="similarity">
    <text evidence="1">Belongs to the glycosyl hydrolase 30 family.</text>
</comment>
<evidence type="ECO:0000256" key="1">
    <source>
        <dbReference type="ARBA" id="ARBA00005382"/>
    </source>
</evidence>
<evidence type="ECO:0000259" key="5">
    <source>
        <dbReference type="Pfam" id="PF02057"/>
    </source>
</evidence>
<dbReference type="GO" id="GO:0004348">
    <property type="term" value="F:glucosylceramidase activity"/>
    <property type="evidence" value="ECO:0007669"/>
    <property type="project" value="InterPro"/>
</dbReference>
<sequence>MHLPYLAGTLLAGLAQASPAEVSPRQSETMLKVDMDIRKLNQRIDGFGFSEAFQRANNIVNLPEEKRAALVDLLFNKTSGAGFTILRNGIGSSPDSSLDWMNTILPQSPGSPDAEPAYVWDGNDSGQLWVAQQAVKYGVETFYADAWSAPGFMKTNGKDSGGGYLCGSPGQKCSSGDWRQAYANYLVKLVQLYADSGVNITHLGFLNEPDMSTSYASMLMDGNQAADFIKILHPTLEKNNLSDVQIACCDATGWKAQQQITRDMVAAGAEPLLGVVTGHTYSSGISGTQPTSLRVWETECSDLKGHWSTAWDSDGGAGDGLTWAMNIYTGLTTGNVSAYLWWVGTQDPATNNNNNEKLVLVDKDTYTVSKRLWAFAQYSRTVRPGAWRLDMLNDASNLKTTAFQNKDLTMAVNIINTGASATPVVISNTLIPARSAQAWVTDNTRDMDAVEVTVNPDGTVGGLSVPARSMVSLTIELASGLL</sequence>
<evidence type="ECO:0000256" key="3">
    <source>
        <dbReference type="ARBA" id="ARBA00022801"/>
    </source>
</evidence>
<dbReference type="GO" id="GO:0016020">
    <property type="term" value="C:membrane"/>
    <property type="evidence" value="ECO:0007669"/>
    <property type="project" value="GOC"/>
</dbReference>
<dbReference type="InterPro" id="IPR033452">
    <property type="entry name" value="GH30_C"/>
</dbReference>
<keyword evidence="2 4" id="KW-0732">Signal</keyword>
<dbReference type="Gene3D" id="2.60.40.1180">
    <property type="entry name" value="Golgi alpha-mannosidase II"/>
    <property type="match status" value="1"/>
</dbReference>
<feature type="domain" description="Glycosyl hydrolase family 59 catalytic" evidence="5">
    <location>
        <begin position="51"/>
        <end position="378"/>
    </location>
</feature>
<dbReference type="InParanoid" id="A0A507BEC0"/>
<dbReference type="Pfam" id="PF02057">
    <property type="entry name" value="Glyco_hydro_59"/>
    <property type="match status" value="1"/>
</dbReference>
<evidence type="ECO:0000313" key="7">
    <source>
        <dbReference type="EMBL" id="TPX17104.1"/>
    </source>
</evidence>
<keyword evidence="8" id="KW-1185">Reference proteome</keyword>
<comment type="caution">
    <text evidence="7">The sequence shown here is derived from an EMBL/GenBank/DDBJ whole genome shotgun (WGS) entry which is preliminary data.</text>
</comment>
<dbReference type="PANTHER" id="PTHR11069">
    <property type="entry name" value="GLUCOSYLCERAMIDASE"/>
    <property type="match status" value="1"/>
</dbReference>
<organism evidence="7 8">
    <name type="scientific">Thyridium curvatum</name>
    <dbReference type="NCBI Taxonomy" id="1093900"/>
    <lineage>
        <taxon>Eukaryota</taxon>
        <taxon>Fungi</taxon>
        <taxon>Dikarya</taxon>
        <taxon>Ascomycota</taxon>
        <taxon>Pezizomycotina</taxon>
        <taxon>Sordariomycetes</taxon>
        <taxon>Sordariomycetidae</taxon>
        <taxon>Thyridiales</taxon>
        <taxon>Thyridiaceae</taxon>
        <taxon>Thyridium</taxon>
    </lineage>
</organism>
<dbReference type="Proteomes" id="UP000319257">
    <property type="component" value="Unassembled WGS sequence"/>
</dbReference>
<dbReference type="SUPFAM" id="SSF51445">
    <property type="entry name" value="(Trans)glycosidases"/>
    <property type="match status" value="1"/>
</dbReference>
<evidence type="ECO:0000259" key="6">
    <source>
        <dbReference type="Pfam" id="PF17189"/>
    </source>
</evidence>
<accession>A0A507BEC0</accession>
<feature type="chain" id="PRO_5021348073" evidence="4">
    <location>
        <begin position="18"/>
        <end position="482"/>
    </location>
</feature>
<dbReference type="STRING" id="1093900.A0A507BEC0"/>
<gene>
    <name evidence="7" type="ORF">E0L32_003222</name>
</gene>
<dbReference type="Pfam" id="PF17189">
    <property type="entry name" value="Glyco_hydro_30C"/>
    <property type="match status" value="1"/>
</dbReference>
<dbReference type="Gene3D" id="3.20.20.80">
    <property type="entry name" value="Glycosidases"/>
    <property type="match status" value="1"/>
</dbReference>
<dbReference type="InterPro" id="IPR013780">
    <property type="entry name" value="Glyco_hydro_b"/>
</dbReference>
<dbReference type="GeneID" id="41970669"/>
<feature type="signal peptide" evidence="4">
    <location>
        <begin position="1"/>
        <end position="17"/>
    </location>
</feature>
<evidence type="ECO:0000256" key="2">
    <source>
        <dbReference type="ARBA" id="ARBA00022729"/>
    </source>
</evidence>
<dbReference type="RefSeq" id="XP_030998815.1">
    <property type="nucleotide sequence ID" value="XM_031137499.1"/>
</dbReference>
<proteinExistence type="inferred from homology"/>
<dbReference type="InterPro" id="IPR049161">
    <property type="entry name" value="GH59_cat"/>
</dbReference>
<dbReference type="OrthoDB" id="2012278at2759"/>
<feature type="domain" description="Glycosyl hydrolase family 30 beta sandwich" evidence="6">
    <location>
        <begin position="385"/>
        <end position="472"/>
    </location>
</feature>
<dbReference type="InterPro" id="IPR001139">
    <property type="entry name" value="Glyco_hydro_30"/>
</dbReference>
<evidence type="ECO:0000313" key="8">
    <source>
        <dbReference type="Proteomes" id="UP000319257"/>
    </source>
</evidence>
<dbReference type="AlphaFoldDB" id="A0A507BEC0"/>
<protein>
    <submittedName>
        <fullName evidence="7">Uncharacterized protein</fullName>
    </submittedName>
</protein>
<dbReference type="GO" id="GO:0006680">
    <property type="term" value="P:glucosylceramide catabolic process"/>
    <property type="evidence" value="ECO:0007669"/>
    <property type="project" value="TreeGrafter"/>
</dbReference>
<evidence type="ECO:0000256" key="4">
    <source>
        <dbReference type="SAM" id="SignalP"/>
    </source>
</evidence>